<name>A0A1G8Y1P4_9FLAO</name>
<gene>
    <name evidence="1" type="ORF">SAMN04487935_2157</name>
</gene>
<keyword evidence="2" id="KW-1185">Reference proteome</keyword>
<dbReference type="EMBL" id="FNEZ01000003">
    <property type="protein sequence ID" value="SDJ96759.1"/>
    <property type="molecule type" value="Genomic_DNA"/>
</dbReference>
<sequence>MQFITIKDLKLELANNYNELGQIRITHVDGKPEFIGYRESMNEDTLDFVMMSMAVEYEKDRYQTLDFNNVDIISIQYQRSNDNLKKFKVIHKPNSDSL</sequence>
<dbReference type="STRING" id="1128970.SAMN04487935_2157"/>
<dbReference type="Proteomes" id="UP000199580">
    <property type="component" value="Unassembled WGS sequence"/>
</dbReference>
<organism evidence="1 2">
    <name type="scientific">Flavobacterium noncentrifugens</name>
    <dbReference type="NCBI Taxonomy" id="1128970"/>
    <lineage>
        <taxon>Bacteria</taxon>
        <taxon>Pseudomonadati</taxon>
        <taxon>Bacteroidota</taxon>
        <taxon>Flavobacteriia</taxon>
        <taxon>Flavobacteriales</taxon>
        <taxon>Flavobacteriaceae</taxon>
        <taxon>Flavobacterium</taxon>
    </lineage>
</organism>
<reference evidence="1 2" key="1">
    <citation type="submission" date="2016-10" db="EMBL/GenBank/DDBJ databases">
        <authorList>
            <person name="de Groot N.N."/>
        </authorList>
    </citation>
    <scope>NUCLEOTIDE SEQUENCE [LARGE SCALE GENOMIC DNA]</scope>
    <source>
        <strain evidence="1 2">CGMCC 1.10076</strain>
    </source>
</reference>
<evidence type="ECO:0000313" key="2">
    <source>
        <dbReference type="Proteomes" id="UP000199580"/>
    </source>
</evidence>
<dbReference type="AlphaFoldDB" id="A0A1G8Y1P4"/>
<dbReference type="RefSeq" id="WP_091395087.1">
    <property type="nucleotide sequence ID" value="NZ_BKAI01000011.1"/>
</dbReference>
<proteinExistence type="predicted"/>
<evidence type="ECO:0000313" key="1">
    <source>
        <dbReference type="EMBL" id="SDJ96759.1"/>
    </source>
</evidence>
<protein>
    <submittedName>
        <fullName evidence="1">Uncharacterized protein</fullName>
    </submittedName>
</protein>
<accession>A0A1G8Y1P4</accession>